<name>A0A6P8HYK1_ACTTE</name>
<keyword evidence="4" id="KW-0297">G-protein coupled receptor</keyword>
<comment type="subcellular location">
    <subcellularLocation>
        <location evidence="1">Membrane</location>
        <topology evidence="1">Multi-pass membrane protein</topology>
    </subcellularLocation>
</comment>
<evidence type="ECO:0000256" key="7">
    <source>
        <dbReference type="ARBA" id="ARBA00023224"/>
    </source>
</evidence>
<evidence type="ECO:0000256" key="3">
    <source>
        <dbReference type="ARBA" id="ARBA00022989"/>
    </source>
</evidence>
<keyword evidence="6" id="KW-0675">Receptor</keyword>
<evidence type="ECO:0000256" key="2">
    <source>
        <dbReference type="ARBA" id="ARBA00022692"/>
    </source>
</evidence>
<dbReference type="RefSeq" id="XP_031561454.1">
    <property type="nucleotide sequence ID" value="XM_031705594.1"/>
</dbReference>
<accession>A0A6P8HYK1</accession>
<organism evidence="10 11">
    <name type="scientific">Actinia tenebrosa</name>
    <name type="common">Australian red waratah sea anemone</name>
    <dbReference type="NCBI Taxonomy" id="6105"/>
    <lineage>
        <taxon>Eukaryota</taxon>
        <taxon>Metazoa</taxon>
        <taxon>Cnidaria</taxon>
        <taxon>Anthozoa</taxon>
        <taxon>Hexacorallia</taxon>
        <taxon>Actiniaria</taxon>
        <taxon>Actiniidae</taxon>
        <taxon>Actinia</taxon>
    </lineage>
</organism>
<feature type="transmembrane region" description="Helical" evidence="8">
    <location>
        <begin position="74"/>
        <end position="93"/>
    </location>
</feature>
<gene>
    <name evidence="11" type="primary">LOC116297377</name>
</gene>
<feature type="domain" description="G-protein coupled receptors family 1 profile" evidence="9">
    <location>
        <begin position="54"/>
        <end position="305"/>
    </location>
</feature>
<keyword evidence="7" id="KW-0807">Transducer</keyword>
<keyword evidence="3 8" id="KW-1133">Transmembrane helix</keyword>
<evidence type="ECO:0000256" key="8">
    <source>
        <dbReference type="SAM" id="Phobius"/>
    </source>
</evidence>
<dbReference type="InterPro" id="IPR017452">
    <property type="entry name" value="GPCR_Rhodpsn_7TM"/>
</dbReference>
<feature type="transmembrane region" description="Helical" evidence="8">
    <location>
        <begin position="194"/>
        <end position="221"/>
    </location>
</feature>
<dbReference type="GO" id="GO:0004930">
    <property type="term" value="F:G protein-coupled receptor activity"/>
    <property type="evidence" value="ECO:0007669"/>
    <property type="project" value="UniProtKB-KW"/>
</dbReference>
<evidence type="ECO:0000313" key="11">
    <source>
        <dbReference type="RefSeq" id="XP_031561454.1"/>
    </source>
</evidence>
<feature type="transmembrane region" description="Helical" evidence="8">
    <location>
        <begin position="253"/>
        <end position="274"/>
    </location>
</feature>
<dbReference type="InParanoid" id="A0A6P8HYK1"/>
<evidence type="ECO:0000256" key="4">
    <source>
        <dbReference type="ARBA" id="ARBA00023040"/>
    </source>
</evidence>
<dbReference type="OrthoDB" id="10049706at2759"/>
<dbReference type="PANTHER" id="PTHR45695:SF9">
    <property type="entry name" value="LEUCOKININ RECEPTOR"/>
    <property type="match status" value="1"/>
</dbReference>
<dbReference type="Gene3D" id="1.20.1070.10">
    <property type="entry name" value="Rhodopsin 7-helix transmembrane proteins"/>
    <property type="match status" value="1"/>
</dbReference>
<dbReference type="CDD" id="cd00637">
    <property type="entry name" value="7tm_classA_rhodopsin-like"/>
    <property type="match status" value="1"/>
</dbReference>
<dbReference type="AlphaFoldDB" id="A0A6P8HYK1"/>
<evidence type="ECO:0000256" key="6">
    <source>
        <dbReference type="ARBA" id="ARBA00023170"/>
    </source>
</evidence>
<dbReference type="Proteomes" id="UP000515163">
    <property type="component" value="Unplaced"/>
</dbReference>
<dbReference type="SUPFAM" id="SSF81321">
    <property type="entry name" value="Family A G protein-coupled receptor-like"/>
    <property type="match status" value="1"/>
</dbReference>
<evidence type="ECO:0000256" key="1">
    <source>
        <dbReference type="ARBA" id="ARBA00004141"/>
    </source>
</evidence>
<keyword evidence="5 8" id="KW-0472">Membrane</keyword>
<dbReference type="PRINTS" id="PR00237">
    <property type="entry name" value="GPCRRHODOPSN"/>
</dbReference>
<dbReference type="InterPro" id="IPR000276">
    <property type="entry name" value="GPCR_Rhodpsn"/>
</dbReference>
<evidence type="ECO:0000313" key="10">
    <source>
        <dbReference type="Proteomes" id="UP000515163"/>
    </source>
</evidence>
<proteinExistence type="predicted"/>
<dbReference type="GO" id="GO:0005886">
    <property type="term" value="C:plasma membrane"/>
    <property type="evidence" value="ECO:0007669"/>
    <property type="project" value="TreeGrafter"/>
</dbReference>
<dbReference type="KEGG" id="aten:116297377"/>
<dbReference type="Pfam" id="PF00001">
    <property type="entry name" value="7tm_1"/>
    <property type="match status" value="1"/>
</dbReference>
<evidence type="ECO:0000259" key="9">
    <source>
        <dbReference type="PROSITE" id="PS50262"/>
    </source>
</evidence>
<keyword evidence="2 8" id="KW-0812">Transmembrane</keyword>
<dbReference type="FunCoup" id="A0A6P8HYK1">
    <property type="interactions" value="659"/>
</dbReference>
<sequence length="351" mass="40366">MSIASWAQNKSGEENMSKTNLTKKDYLGSEEHEEEGRVLLQVVYVIIFILGMLGNTAMIFLLKRKRQRRSPSNLLLLHVVISEMSVLLMNIPFDMVLIIVNQEWVFGGLMCKVLWPLQTLTLGSFVWILTLLSYHRYRGIVFPLMKKLSTNAVSYLIMIVWFSSLVVVVPYSSFLEYQNGECIETWDIAVRKSYTLIFFAFQYAFPLLITIYCYAKIAVVVRRGQHRVKRHISGSSQAGLRHKSRGLSAIRTAVLFMATFAVCMLPHQVIWLWLEFGEHTHSVKNLLSFAYIFTFTSSFMNPLVYIFSTPSVRKEFKRKARAFKRGSSGNSSERRILKKYSLPSSGISTMM</sequence>
<reference evidence="11" key="1">
    <citation type="submission" date="2025-08" db="UniProtKB">
        <authorList>
            <consortium name="RefSeq"/>
        </authorList>
    </citation>
    <scope>IDENTIFICATION</scope>
    <source>
        <tissue evidence="11">Tentacle</tissue>
    </source>
</reference>
<feature type="transmembrane region" description="Helical" evidence="8">
    <location>
        <begin position="113"/>
        <end position="132"/>
    </location>
</feature>
<dbReference type="GeneID" id="116297377"/>
<protein>
    <submittedName>
        <fullName evidence="11">Galanin receptor type 1-like</fullName>
    </submittedName>
</protein>
<dbReference type="PROSITE" id="PS50262">
    <property type="entry name" value="G_PROTEIN_RECEP_F1_2"/>
    <property type="match status" value="1"/>
</dbReference>
<dbReference type="PANTHER" id="PTHR45695">
    <property type="entry name" value="LEUCOKININ RECEPTOR-RELATED"/>
    <property type="match status" value="1"/>
</dbReference>
<feature type="transmembrane region" description="Helical" evidence="8">
    <location>
        <begin position="286"/>
        <end position="308"/>
    </location>
</feature>
<feature type="transmembrane region" description="Helical" evidence="8">
    <location>
        <begin position="38"/>
        <end position="62"/>
    </location>
</feature>
<feature type="transmembrane region" description="Helical" evidence="8">
    <location>
        <begin position="153"/>
        <end position="174"/>
    </location>
</feature>
<evidence type="ECO:0000256" key="5">
    <source>
        <dbReference type="ARBA" id="ARBA00023136"/>
    </source>
</evidence>
<keyword evidence="10" id="KW-1185">Reference proteome</keyword>